<organism evidence="1 2">
    <name type="scientific">Cohnella kolymensis</name>
    <dbReference type="NCBI Taxonomy" id="1590652"/>
    <lineage>
        <taxon>Bacteria</taxon>
        <taxon>Bacillati</taxon>
        <taxon>Bacillota</taxon>
        <taxon>Bacilli</taxon>
        <taxon>Bacillales</taxon>
        <taxon>Paenibacillaceae</taxon>
        <taxon>Cohnella</taxon>
    </lineage>
</organism>
<sequence length="115" mass="13223">MQFRIELDEDAARKRMANSLRADLASLRKEKVFAGKNRAAAEQVLSKADKTLEQALSTLQVSTVCLWSADPRTWFPRQLKEETVLEYTSGGRSYREKRVSVTNFQRQDRSGTIRK</sequence>
<keyword evidence="2" id="KW-1185">Reference proteome</keyword>
<gene>
    <name evidence="1" type="ORF">SD71_14255</name>
</gene>
<dbReference type="RefSeq" id="WP_041064464.1">
    <property type="nucleotide sequence ID" value="NZ_JXAL01000023.1"/>
</dbReference>
<accession>A0ABR5A2B6</accession>
<protein>
    <submittedName>
        <fullName evidence="1">Uncharacterized protein</fullName>
    </submittedName>
</protein>
<proteinExistence type="predicted"/>
<comment type="caution">
    <text evidence="1">The sequence shown here is derived from an EMBL/GenBank/DDBJ whole genome shotgun (WGS) entry which is preliminary data.</text>
</comment>
<dbReference type="Proteomes" id="UP000054526">
    <property type="component" value="Unassembled WGS sequence"/>
</dbReference>
<name>A0ABR5A2B6_9BACL</name>
<dbReference type="EMBL" id="JXAL01000023">
    <property type="protein sequence ID" value="KIL35216.1"/>
    <property type="molecule type" value="Genomic_DNA"/>
</dbReference>
<evidence type="ECO:0000313" key="1">
    <source>
        <dbReference type="EMBL" id="KIL35216.1"/>
    </source>
</evidence>
<evidence type="ECO:0000313" key="2">
    <source>
        <dbReference type="Proteomes" id="UP000054526"/>
    </source>
</evidence>
<reference evidence="1 2" key="1">
    <citation type="submission" date="2014-12" db="EMBL/GenBank/DDBJ databases">
        <title>Draft genome sequence of Cohnella kolymensis strain B-2846.</title>
        <authorList>
            <person name="Karlyshev A.V."/>
            <person name="Kudryashova E.B."/>
        </authorList>
    </citation>
    <scope>NUCLEOTIDE SEQUENCE [LARGE SCALE GENOMIC DNA]</scope>
    <source>
        <strain evidence="1 2">VKM B-2846</strain>
    </source>
</reference>